<name>A0A1H7FED7_9FIRM</name>
<evidence type="ECO:0000259" key="4">
    <source>
        <dbReference type="SMART" id="SM01217"/>
    </source>
</evidence>
<dbReference type="InterPro" id="IPR002772">
    <property type="entry name" value="Glyco_hydro_3_C"/>
</dbReference>
<dbReference type="SUPFAM" id="SSF51445">
    <property type="entry name" value="(Trans)glycosidases"/>
    <property type="match status" value="1"/>
</dbReference>
<dbReference type="SMART" id="SM01217">
    <property type="entry name" value="Fn3_like"/>
    <property type="match status" value="1"/>
</dbReference>
<dbReference type="Pfam" id="PF01915">
    <property type="entry name" value="Glyco_hydro_3_C"/>
    <property type="match status" value="1"/>
</dbReference>
<feature type="domain" description="Fibronectin type III-like" evidence="4">
    <location>
        <begin position="458"/>
        <end position="532"/>
    </location>
</feature>
<organism evidence="5 6">
    <name type="scientific">Pseudobutyrivibrio ruminis</name>
    <dbReference type="NCBI Taxonomy" id="46206"/>
    <lineage>
        <taxon>Bacteria</taxon>
        <taxon>Bacillati</taxon>
        <taxon>Bacillota</taxon>
        <taxon>Clostridia</taxon>
        <taxon>Lachnospirales</taxon>
        <taxon>Lachnospiraceae</taxon>
        <taxon>Pseudobutyrivibrio</taxon>
    </lineage>
</organism>
<dbReference type="Gene3D" id="2.60.40.10">
    <property type="entry name" value="Immunoglobulins"/>
    <property type="match status" value="1"/>
</dbReference>
<keyword evidence="3" id="KW-1133">Transmembrane helix</keyword>
<dbReference type="InterPro" id="IPR050288">
    <property type="entry name" value="Cellulose_deg_GH3"/>
</dbReference>
<dbReference type="SUPFAM" id="SSF52279">
    <property type="entry name" value="Beta-D-glucan exohydrolase, C-terminal domain"/>
    <property type="match status" value="1"/>
</dbReference>
<dbReference type="InterPro" id="IPR001764">
    <property type="entry name" value="Glyco_hydro_3_N"/>
</dbReference>
<accession>A0A1H7FED7</accession>
<dbReference type="Proteomes" id="UP000182321">
    <property type="component" value="Unassembled WGS sequence"/>
</dbReference>
<dbReference type="PANTHER" id="PTHR42715:SF10">
    <property type="entry name" value="BETA-GLUCOSIDASE"/>
    <property type="match status" value="1"/>
</dbReference>
<evidence type="ECO:0000256" key="3">
    <source>
        <dbReference type="SAM" id="Phobius"/>
    </source>
</evidence>
<feature type="transmembrane region" description="Helical" evidence="3">
    <location>
        <begin position="52"/>
        <end position="73"/>
    </location>
</feature>
<gene>
    <name evidence="5" type="ORF">SAMN02910377_00385</name>
</gene>
<dbReference type="EMBL" id="FNZX01000003">
    <property type="protein sequence ID" value="SEK22762.1"/>
    <property type="molecule type" value="Genomic_DNA"/>
</dbReference>
<reference evidence="6" key="1">
    <citation type="submission" date="2016-10" db="EMBL/GenBank/DDBJ databases">
        <authorList>
            <person name="Varghese N."/>
        </authorList>
    </citation>
    <scope>NUCLEOTIDE SEQUENCE [LARGE SCALE GENOMIC DNA]</scope>
    <source>
        <strain evidence="6">ACV-9</strain>
    </source>
</reference>
<keyword evidence="2" id="KW-0378">Hydrolase</keyword>
<dbReference type="InterPro" id="IPR036962">
    <property type="entry name" value="Glyco_hydro_3_N_sf"/>
</dbReference>
<sequence>MLSINIADVIAVVQTMIPQLIVLGVALVAAIIVTICAMKSKKPLKGFIRKEAWLAFLLVVVVVVNTILLGPVYSMVNMAMGGGTISDEAIEEAKALATEIAEEGIVLLKNDDAALPLAEGTKVNVFGWSSTNPIYGGTGSGALSDAYPTVDFLTGLTDAGIEYNQDLVDFYTGWRTERPTVGMMGQDWTIPEPTVSEYGSLISDAKDFSDTAIFFIARSGGEGADLPQSYDGEETYSDDGSSFFGATGVRYSDQKDDLDASKSYLELSNREQALLDEVTANFDKVIVVVNSANAMELGFVNDYSQIKSVLYCPGTGQTGFDGLGEILAGQINPSGKTADTFVSDLFATPTANNFGDFDYTNMDEYGYENMFAEGGMAYPTFVNYVEGIYVGYKYYETAYAEAEAGNMEFDYDSAVLYPFGYGLSYTTFSQEMGPITNDGTTVSFDVTVTNTGDVAGKDVVEVYYNPPYTNGGIEKAAANLIQFAKTSTLEPGASETINISFALEDMASYDTYGEGCYVLEAGDYEISINSDSHNKIATDTVTVGSTIVYDESNKRESDQVAATNQFGFAEGDVTYLSRADGFANYDKATAAPTSYEMSDEAKATYFNETNYDPTDYNNDSDVMPTTGADNGVKLADLRGLDYDDPMWDTLLDELTVTDMNTLIELGGYETSAVDSIGKVMTYDCDGPASINNNFTGQGSIGFPAAVMIACTWNKDIALAFGESIGRMANDMDVSGWYAPATNTHRSAFAGRNFEYYSEDGVLAGWMCANAVNGAREWGVYSYVKHFATNDQETNRTNFLCTWLNEQSLREIYLKSFEIVFKNSNPGATMVAFNNIGTVPAEACSELLNTVLRGEWGFRGLAETDYFGGYGYQDADRMIRNGCDLMLATYSTPQSTVTDQESATSVIAMRTASHNILYTVVNSRAYDSEISGGLPTWEKILFAIDAVLVLLIACLEYFAVKKYLAKKKEVEVEAVVEETTEE</sequence>
<evidence type="ECO:0000313" key="5">
    <source>
        <dbReference type="EMBL" id="SEK22762.1"/>
    </source>
</evidence>
<keyword evidence="3" id="KW-0812">Transmembrane</keyword>
<dbReference type="Pfam" id="PF00933">
    <property type="entry name" value="Glyco_hydro_3"/>
    <property type="match status" value="1"/>
</dbReference>
<dbReference type="Pfam" id="PF14310">
    <property type="entry name" value="Fn3-like"/>
    <property type="match status" value="1"/>
</dbReference>
<dbReference type="InterPro" id="IPR026891">
    <property type="entry name" value="Fn3-like"/>
</dbReference>
<dbReference type="GO" id="GO:0004553">
    <property type="term" value="F:hydrolase activity, hydrolyzing O-glycosyl compounds"/>
    <property type="evidence" value="ECO:0007669"/>
    <property type="project" value="InterPro"/>
</dbReference>
<evidence type="ECO:0000313" key="6">
    <source>
        <dbReference type="Proteomes" id="UP000182321"/>
    </source>
</evidence>
<comment type="similarity">
    <text evidence="1">Belongs to the glycosyl hydrolase 3 family.</text>
</comment>
<dbReference type="RefSeq" id="WP_074788870.1">
    <property type="nucleotide sequence ID" value="NZ_FNZX01000003.1"/>
</dbReference>
<dbReference type="InterPro" id="IPR036881">
    <property type="entry name" value="Glyco_hydro_3_C_sf"/>
</dbReference>
<dbReference type="AlphaFoldDB" id="A0A1H7FED7"/>
<dbReference type="InterPro" id="IPR017853">
    <property type="entry name" value="GH"/>
</dbReference>
<proteinExistence type="inferred from homology"/>
<dbReference type="Gene3D" id="3.20.20.300">
    <property type="entry name" value="Glycoside hydrolase, family 3, N-terminal domain"/>
    <property type="match status" value="1"/>
</dbReference>
<dbReference type="PRINTS" id="PR00133">
    <property type="entry name" value="GLHYDRLASE3"/>
</dbReference>
<keyword evidence="3" id="KW-0472">Membrane</keyword>
<feature type="transmembrane region" description="Helical" evidence="3">
    <location>
        <begin position="20"/>
        <end position="40"/>
    </location>
</feature>
<dbReference type="InterPro" id="IPR013783">
    <property type="entry name" value="Ig-like_fold"/>
</dbReference>
<evidence type="ECO:0000256" key="2">
    <source>
        <dbReference type="ARBA" id="ARBA00022801"/>
    </source>
</evidence>
<evidence type="ECO:0000256" key="1">
    <source>
        <dbReference type="ARBA" id="ARBA00005336"/>
    </source>
</evidence>
<keyword evidence="6" id="KW-1185">Reference proteome</keyword>
<feature type="transmembrane region" description="Helical" evidence="3">
    <location>
        <begin position="939"/>
        <end position="959"/>
    </location>
</feature>
<dbReference type="GO" id="GO:0005975">
    <property type="term" value="P:carbohydrate metabolic process"/>
    <property type="evidence" value="ECO:0007669"/>
    <property type="project" value="InterPro"/>
</dbReference>
<dbReference type="Gene3D" id="3.40.50.1700">
    <property type="entry name" value="Glycoside hydrolase family 3 C-terminal domain"/>
    <property type="match status" value="1"/>
</dbReference>
<dbReference type="PANTHER" id="PTHR42715">
    <property type="entry name" value="BETA-GLUCOSIDASE"/>
    <property type="match status" value="1"/>
</dbReference>
<protein>
    <submittedName>
        <fullName evidence="5">Beta-glucosidase</fullName>
    </submittedName>
</protein>